<protein>
    <submittedName>
        <fullName evidence="2">Uncharacterized protein</fullName>
    </submittedName>
</protein>
<accession>A0A0M6XPP0</accession>
<dbReference type="STRING" id="282197.SAMN04488517_104127"/>
<organism evidence="2 3">
    <name type="scientific">Jannaschia rubra</name>
    <dbReference type="NCBI Taxonomy" id="282197"/>
    <lineage>
        <taxon>Bacteria</taxon>
        <taxon>Pseudomonadati</taxon>
        <taxon>Pseudomonadota</taxon>
        <taxon>Alphaproteobacteria</taxon>
        <taxon>Rhodobacterales</taxon>
        <taxon>Roseobacteraceae</taxon>
        <taxon>Jannaschia</taxon>
    </lineage>
</organism>
<evidence type="ECO:0000256" key="1">
    <source>
        <dbReference type="SAM" id="MobiDB-lite"/>
    </source>
</evidence>
<gene>
    <name evidence="2" type="ORF">JAN5088_00867</name>
</gene>
<evidence type="ECO:0000313" key="3">
    <source>
        <dbReference type="Proteomes" id="UP000048908"/>
    </source>
</evidence>
<feature type="region of interest" description="Disordered" evidence="1">
    <location>
        <begin position="10"/>
        <end position="74"/>
    </location>
</feature>
<dbReference type="EMBL" id="CXPG01000012">
    <property type="protein sequence ID" value="CTQ32105.1"/>
    <property type="molecule type" value="Genomic_DNA"/>
</dbReference>
<feature type="compositionally biased region" description="Low complexity" evidence="1">
    <location>
        <begin position="57"/>
        <end position="74"/>
    </location>
</feature>
<sequence>MSLLGILGLSPWLSGKSGGMGNTREPTGAASASGDTSQAAGGSAASGGGTAAGGGAPAEQATAASPAAQVPAAAAPPRVAAIVQPGAARAGQTAAALRPGGDGGDTVVRARESLDDAQRLDRALAAEVATDADEARARRYAEAAQNRLIAQELLSRLPVPVEAMPSLGAEVERVVEARAPRQPAVDRAA</sequence>
<reference evidence="2 3" key="1">
    <citation type="submission" date="2015-07" db="EMBL/GenBank/DDBJ databases">
        <authorList>
            <person name="Noorani M."/>
        </authorList>
    </citation>
    <scope>NUCLEOTIDE SEQUENCE [LARGE SCALE GENOMIC DNA]</scope>
    <source>
        <strain evidence="2 3">CECT 5088</strain>
    </source>
</reference>
<proteinExistence type="predicted"/>
<evidence type="ECO:0000313" key="2">
    <source>
        <dbReference type="EMBL" id="CTQ32105.1"/>
    </source>
</evidence>
<keyword evidence="3" id="KW-1185">Reference proteome</keyword>
<dbReference type="AlphaFoldDB" id="A0A0M6XPP0"/>
<feature type="compositionally biased region" description="Gly residues" evidence="1">
    <location>
        <begin position="44"/>
        <end position="56"/>
    </location>
</feature>
<feature type="compositionally biased region" description="Low complexity" evidence="1">
    <location>
        <begin position="26"/>
        <end position="43"/>
    </location>
</feature>
<dbReference type="Proteomes" id="UP000048908">
    <property type="component" value="Unassembled WGS sequence"/>
</dbReference>
<name>A0A0M6XPP0_9RHOB</name>